<dbReference type="InterPro" id="IPR025711">
    <property type="entry name" value="PepSY"/>
</dbReference>
<dbReference type="Gene3D" id="3.10.450.40">
    <property type="match status" value="1"/>
</dbReference>
<proteinExistence type="predicted"/>
<name>A0A1J5S7U7_9ZZZZ</name>
<comment type="caution">
    <text evidence="2">The sequence shown here is derived from an EMBL/GenBank/DDBJ whole genome shotgun (WGS) entry which is preliminary data.</text>
</comment>
<sequence length="104" mass="11007">MKFKPVISFAVASAAVLGATTAAQAFDGQQYSRDAKISLEQARQTALKELPGATIIDQELEHEKGGSGLRYSFDLKVGQGKREIGVDAVTGKLLENSVEGPNAD</sequence>
<feature type="domain" description="PepSY" evidence="1">
    <location>
        <begin position="36"/>
        <end position="95"/>
    </location>
</feature>
<dbReference type="EMBL" id="MLJW01000127">
    <property type="protein sequence ID" value="OIQ97859.1"/>
    <property type="molecule type" value="Genomic_DNA"/>
</dbReference>
<organism evidence="2">
    <name type="scientific">mine drainage metagenome</name>
    <dbReference type="NCBI Taxonomy" id="410659"/>
    <lineage>
        <taxon>unclassified sequences</taxon>
        <taxon>metagenomes</taxon>
        <taxon>ecological metagenomes</taxon>
    </lineage>
</organism>
<evidence type="ECO:0000259" key="1">
    <source>
        <dbReference type="Pfam" id="PF03413"/>
    </source>
</evidence>
<evidence type="ECO:0000313" key="2">
    <source>
        <dbReference type="EMBL" id="OIQ97859.1"/>
    </source>
</evidence>
<gene>
    <name evidence="2" type="ORF">GALL_201840</name>
</gene>
<protein>
    <submittedName>
        <fullName evidence="2">Peptidase propeptide and YPEB domain protein</fullName>
    </submittedName>
</protein>
<dbReference type="Pfam" id="PF03413">
    <property type="entry name" value="PepSY"/>
    <property type="match status" value="1"/>
</dbReference>
<accession>A0A1J5S7U7</accession>
<dbReference type="AlphaFoldDB" id="A0A1J5S7U7"/>
<reference evidence="2" key="1">
    <citation type="submission" date="2016-10" db="EMBL/GenBank/DDBJ databases">
        <title>Sequence of Gallionella enrichment culture.</title>
        <authorList>
            <person name="Poehlein A."/>
            <person name="Muehling M."/>
            <person name="Daniel R."/>
        </authorList>
    </citation>
    <scope>NUCLEOTIDE SEQUENCE</scope>
</reference>